<evidence type="ECO:0000259" key="3">
    <source>
        <dbReference type="Pfam" id="PF14257"/>
    </source>
</evidence>
<dbReference type="Proteomes" id="UP001589828">
    <property type="component" value="Unassembled WGS sequence"/>
</dbReference>
<dbReference type="EMBL" id="JBHLTS010000079">
    <property type="protein sequence ID" value="MFC0518654.1"/>
    <property type="molecule type" value="Genomic_DNA"/>
</dbReference>
<comment type="caution">
    <text evidence="4">The sequence shown here is derived from an EMBL/GenBank/DDBJ whole genome shotgun (WGS) entry which is preliminary data.</text>
</comment>
<feature type="compositionally biased region" description="Polar residues" evidence="1">
    <location>
        <begin position="52"/>
        <end position="69"/>
    </location>
</feature>
<evidence type="ECO:0000256" key="2">
    <source>
        <dbReference type="SAM" id="Phobius"/>
    </source>
</evidence>
<name>A0ABV6LGP7_9SPHI</name>
<feature type="transmembrane region" description="Helical" evidence="2">
    <location>
        <begin position="259"/>
        <end position="280"/>
    </location>
</feature>
<sequence length="295" mass="33252">MKTYFILSVSFLLVLTSCERKQEEKLKIQSIMLSPPPVAEEKKANDLASPLEDSNTANKPADHSSSITDTAKKIIKEGDIRFETGNPKAARQNIVASLKKLGGYLAEENETNSGETNQKEYSLKIRVPSKNFDAFLNNLTSSTDHIDSKNIHIRDVTTQFIDVKAQISNNKQLEQRYLQLAAKATKMTDLLAIEDKLASIRTTIDSAQGQLNYLSSQVSYSSLDISFYTKQGSPVNEGDGFGYKFKNSLSAGWEIMQNMFFSIVSMWPLVIVALITYWFVIRWKKRRRANTTIEV</sequence>
<dbReference type="InterPro" id="IPR025645">
    <property type="entry name" value="DUF4349"/>
</dbReference>
<feature type="region of interest" description="Disordered" evidence="1">
    <location>
        <begin position="37"/>
        <end position="70"/>
    </location>
</feature>
<evidence type="ECO:0000313" key="5">
    <source>
        <dbReference type="Proteomes" id="UP001589828"/>
    </source>
</evidence>
<evidence type="ECO:0000256" key="1">
    <source>
        <dbReference type="SAM" id="MobiDB-lite"/>
    </source>
</evidence>
<dbReference type="PROSITE" id="PS51257">
    <property type="entry name" value="PROKAR_LIPOPROTEIN"/>
    <property type="match status" value="1"/>
</dbReference>
<dbReference type="Pfam" id="PF14257">
    <property type="entry name" value="DUF4349"/>
    <property type="match status" value="1"/>
</dbReference>
<protein>
    <submittedName>
        <fullName evidence="4">DUF4349 domain-containing protein</fullName>
    </submittedName>
</protein>
<feature type="domain" description="DUF4349" evidence="3">
    <location>
        <begin position="72"/>
        <end position="280"/>
    </location>
</feature>
<organism evidence="4 5">
    <name type="scientific">Mucilaginibacter angelicae</name>
    <dbReference type="NCBI Taxonomy" id="869718"/>
    <lineage>
        <taxon>Bacteria</taxon>
        <taxon>Pseudomonadati</taxon>
        <taxon>Bacteroidota</taxon>
        <taxon>Sphingobacteriia</taxon>
        <taxon>Sphingobacteriales</taxon>
        <taxon>Sphingobacteriaceae</taxon>
        <taxon>Mucilaginibacter</taxon>
    </lineage>
</organism>
<reference evidence="4 5" key="1">
    <citation type="submission" date="2024-09" db="EMBL/GenBank/DDBJ databases">
        <authorList>
            <person name="Sun Q."/>
            <person name="Mori K."/>
        </authorList>
    </citation>
    <scope>NUCLEOTIDE SEQUENCE [LARGE SCALE GENOMIC DNA]</scope>
    <source>
        <strain evidence="4 5">NCAIM B.02415</strain>
    </source>
</reference>
<proteinExistence type="predicted"/>
<evidence type="ECO:0000313" key="4">
    <source>
        <dbReference type="EMBL" id="MFC0518654.1"/>
    </source>
</evidence>
<keyword evidence="2" id="KW-0472">Membrane</keyword>
<keyword evidence="2" id="KW-0812">Transmembrane</keyword>
<gene>
    <name evidence="4" type="ORF">ACFFGT_30850</name>
</gene>
<keyword evidence="2" id="KW-1133">Transmembrane helix</keyword>
<keyword evidence="5" id="KW-1185">Reference proteome</keyword>
<accession>A0ABV6LGP7</accession>
<dbReference type="RefSeq" id="WP_377026366.1">
    <property type="nucleotide sequence ID" value="NZ_JBHLTS010000079.1"/>
</dbReference>